<proteinExistence type="predicted"/>
<reference evidence="1 2" key="1">
    <citation type="journal article" date="2007" name="J. Bacteriol.">
        <title>Genome-wide transcriptional changes in Streptococcus gordonii in response to competence signaling peptide.</title>
        <authorList>
            <person name="Vickerman M.M."/>
            <person name="Iobst S."/>
            <person name="Jesionowski A.M."/>
            <person name="Gill S.R."/>
        </authorList>
    </citation>
    <scope>NUCLEOTIDE SEQUENCE [LARGE SCALE GENOMIC DNA]</scope>
    <source>
        <strain evidence="2">Challis / ATCC 35105 / BCRC 15272 / CH1 / DL1 / V288</strain>
    </source>
</reference>
<sequence length="30" mass="3569">MAQLLKINNRFLVHKVILSQDNLNENGFIW</sequence>
<gene>
    <name evidence="1" type="ordered locus">SGO_0308</name>
</gene>
<dbReference type="HOGENOM" id="CLU_3405723_0_0_9"/>
<dbReference type="KEGG" id="sgo:SGO_0308"/>
<dbReference type="EMBL" id="CP000725">
    <property type="protein sequence ID" value="ABV09931.1"/>
    <property type="molecule type" value="Genomic_DNA"/>
</dbReference>
<keyword evidence="2" id="KW-1185">Reference proteome</keyword>
<accession>A8AV17</accession>
<dbReference type="Proteomes" id="UP000001131">
    <property type="component" value="Chromosome"/>
</dbReference>
<name>A8AV17_STRGC</name>
<evidence type="ECO:0000313" key="1">
    <source>
        <dbReference type="EMBL" id="ABV09931.1"/>
    </source>
</evidence>
<evidence type="ECO:0000313" key="2">
    <source>
        <dbReference type="Proteomes" id="UP000001131"/>
    </source>
</evidence>
<organism evidence="1 2">
    <name type="scientific">Streptococcus gordonii (strain Challis / ATCC 35105 / BCRC 15272 / CH1 / DL1 / V288)</name>
    <dbReference type="NCBI Taxonomy" id="467705"/>
    <lineage>
        <taxon>Bacteria</taxon>
        <taxon>Bacillati</taxon>
        <taxon>Bacillota</taxon>
        <taxon>Bacilli</taxon>
        <taxon>Lactobacillales</taxon>
        <taxon>Streptococcaceae</taxon>
        <taxon>Streptococcus</taxon>
    </lineage>
</organism>
<dbReference type="AlphaFoldDB" id="A8AV17"/>
<dbReference type="STRING" id="467705.SGO_0308"/>
<protein>
    <submittedName>
        <fullName evidence="1">Uncharacterized protein</fullName>
    </submittedName>
</protein>